<dbReference type="RefSeq" id="WP_215923025.1">
    <property type="nucleotide sequence ID" value="NZ_JAHKNI010000017.1"/>
</dbReference>
<reference evidence="1 2" key="1">
    <citation type="submission" date="2021-06" db="EMBL/GenBank/DDBJ databases">
        <title>Actinomycetes sequencing.</title>
        <authorList>
            <person name="Shan Q."/>
        </authorList>
    </citation>
    <scope>NUCLEOTIDE SEQUENCE [LARGE SCALE GENOMIC DNA]</scope>
    <source>
        <strain evidence="1 2">NEAU-G5</strain>
    </source>
</reference>
<dbReference type="EMBL" id="JAHKNI010000017">
    <property type="protein sequence ID" value="MBU3066953.1"/>
    <property type="molecule type" value="Genomic_DNA"/>
</dbReference>
<gene>
    <name evidence="1" type="ORF">KO481_36205</name>
</gene>
<evidence type="ECO:0000313" key="1">
    <source>
        <dbReference type="EMBL" id="MBU3066953.1"/>
    </source>
</evidence>
<accession>A0ABS6B9Y2</accession>
<keyword evidence="2" id="KW-1185">Reference proteome</keyword>
<name>A0ABS6B9Y2_9NOCA</name>
<evidence type="ECO:0000313" key="2">
    <source>
        <dbReference type="Proteomes" id="UP000733379"/>
    </source>
</evidence>
<dbReference type="Proteomes" id="UP000733379">
    <property type="component" value="Unassembled WGS sequence"/>
</dbReference>
<sequence>MGQAQLRALGGVQLPRVGEMRDKWSVWMQYVTTTVMREVLIGFVRDELLVARDRRDVLA</sequence>
<proteinExistence type="predicted"/>
<comment type="caution">
    <text evidence="1">The sequence shown here is derived from an EMBL/GenBank/DDBJ whole genome shotgun (WGS) entry which is preliminary data.</text>
</comment>
<organism evidence="1 2">
    <name type="scientific">Nocardia albiluteola</name>
    <dbReference type="NCBI Taxonomy" id="2842303"/>
    <lineage>
        <taxon>Bacteria</taxon>
        <taxon>Bacillati</taxon>
        <taxon>Actinomycetota</taxon>
        <taxon>Actinomycetes</taxon>
        <taxon>Mycobacteriales</taxon>
        <taxon>Nocardiaceae</taxon>
        <taxon>Nocardia</taxon>
    </lineage>
</organism>
<protein>
    <submittedName>
        <fullName evidence="1">Uncharacterized protein</fullName>
    </submittedName>
</protein>